<protein>
    <submittedName>
        <fullName evidence="2">Uncharacterized protein</fullName>
    </submittedName>
</protein>
<sequence length="467" mass="52306">MNQTPAHVSHLRGRNGRISDYKKELVEVQSLFYGRHYKQCIALCEQLQSSKNHALHQAFLWFYHAISYESIGLLAHNFSRNKLQFLDLARDSFGSAAKCLPLPHVTTEAGAYEQPEESPLNTAFRVSTVPADPISQVDLGSCPCLFHGSPCPKVEGTIKENEATPQNSAEQESQDEVEGEASSEDQHLSPATPATHKTRLSRVLSSPRALQDELVPSPLFSRNTKPAPLPRSPTVDITLRPLPPLPFNHKATFKMDGTRIVQDPCRKTAVQTLIVRFEGILPLPPATPVSDSPTIHLTPGIATPRFQIIRDAFSPDPHNDHLEAYLSSLASIQLVRYNSHLADFHARLRDHIIYTDNEIATVQKLQAERSAKKTLGPKQRLASFWSFQAVDSPCPRRGRAEATDQRESDDKAGGDNDAKDTARKERIDRLGREGWRVCKERHGFRGVAFYDDLARQVEAELDRRLRV</sequence>
<dbReference type="EMBL" id="JAPDRK010000002">
    <property type="protein sequence ID" value="KAJ9615411.1"/>
    <property type="molecule type" value="Genomic_DNA"/>
</dbReference>
<accession>A0AA38XL18</accession>
<feature type="compositionally biased region" description="Acidic residues" evidence="1">
    <location>
        <begin position="172"/>
        <end position="183"/>
    </location>
</feature>
<organism evidence="2 3">
    <name type="scientific">Cladophialophora chaetospira</name>
    <dbReference type="NCBI Taxonomy" id="386627"/>
    <lineage>
        <taxon>Eukaryota</taxon>
        <taxon>Fungi</taxon>
        <taxon>Dikarya</taxon>
        <taxon>Ascomycota</taxon>
        <taxon>Pezizomycotina</taxon>
        <taxon>Eurotiomycetes</taxon>
        <taxon>Chaetothyriomycetidae</taxon>
        <taxon>Chaetothyriales</taxon>
        <taxon>Herpotrichiellaceae</taxon>
        <taxon>Cladophialophora</taxon>
    </lineage>
</organism>
<feature type="region of interest" description="Disordered" evidence="1">
    <location>
        <begin position="161"/>
        <end position="241"/>
    </location>
</feature>
<feature type="compositionally biased region" description="Basic and acidic residues" evidence="1">
    <location>
        <begin position="398"/>
        <end position="425"/>
    </location>
</feature>
<reference evidence="2" key="1">
    <citation type="submission" date="2022-10" db="EMBL/GenBank/DDBJ databases">
        <title>Culturing micro-colonial fungi from biological soil crusts in the Mojave desert and describing Neophaeococcomyces mojavensis, and introducing the new genera and species Taxawa tesnikishii.</title>
        <authorList>
            <person name="Kurbessoian T."/>
            <person name="Stajich J.E."/>
        </authorList>
    </citation>
    <scope>NUCLEOTIDE SEQUENCE</scope>
    <source>
        <strain evidence="2">TK_41</strain>
    </source>
</reference>
<dbReference type="AlphaFoldDB" id="A0AA38XL18"/>
<feature type="region of interest" description="Disordered" evidence="1">
    <location>
        <begin position="393"/>
        <end position="425"/>
    </location>
</feature>
<comment type="caution">
    <text evidence="2">The sequence shown here is derived from an EMBL/GenBank/DDBJ whole genome shotgun (WGS) entry which is preliminary data.</text>
</comment>
<name>A0AA38XL18_9EURO</name>
<evidence type="ECO:0000313" key="2">
    <source>
        <dbReference type="EMBL" id="KAJ9615411.1"/>
    </source>
</evidence>
<dbReference type="Proteomes" id="UP001172673">
    <property type="component" value="Unassembled WGS sequence"/>
</dbReference>
<gene>
    <name evidence="2" type="ORF">H2200_001486</name>
</gene>
<evidence type="ECO:0000313" key="3">
    <source>
        <dbReference type="Proteomes" id="UP001172673"/>
    </source>
</evidence>
<evidence type="ECO:0000256" key="1">
    <source>
        <dbReference type="SAM" id="MobiDB-lite"/>
    </source>
</evidence>
<keyword evidence="3" id="KW-1185">Reference proteome</keyword>
<proteinExistence type="predicted"/>